<keyword evidence="3" id="KW-1185">Reference proteome</keyword>
<proteinExistence type="predicted"/>
<gene>
    <name evidence="2" type="ORF">SAMN05660866_03238</name>
</gene>
<evidence type="ECO:0000313" key="3">
    <source>
        <dbReference type="Proteomes" id="UP000190339"/>
    </source>
</evidence>
<dbReference type="RefSeq" id="WP_079513728.1">
    <property type="nucleotide sequence ID" value="NZ_FUYL01000011.1"/>
</dbReference>
<feature type="transmembrane region" description="Helical" evidence="1">
    <location>
        <begin position="121"/>
        <end position="144"/>
    </location>
</feature>
<dbReference type="InterPro" id="IPR009339">
    <property type="entry name" value="DUF998"/>
</dbReference>
<feature type="transmembrane region" description="Helical" evidence="1">
    <location>
        <begin position="5"/>
        <end position="28"/>
    </location>
</feature>
<keyword evidence="1" id="KW-1133">Transmembrane helix</keyword>
<dbReference type="STRING" id="561365.SAMN05660866_03238"/>
<evidence type="ECO:0000256" key="1">
    <source>
        <dbReference type="SAM" id="Phobius"/>
    </source>
</evidence>
<keyword evidence="1" id="KW-0812">Transmembrane</keyword>
<dbReference type="Pfam" id="PF06197">
    <property type="entry name" value="DUF998"/>
    <property type="match status" value="1"/>
</dbReference>
<dbReference type="AlphaFoldDB" id="A0A1T5E285"/>
<feature type="transmembrane region" description="Helical" evidence="1">
    <location>
        <begin position="80"/>
        <end position="101"/>
    </location>
</feature>
<feature type="transmembrane region" description="Helical" evidence="1">
    <location>
        <begin position="156"/>
        <end position="175"/>
    </location>
</feature>
<reference evidence="3" key="1">
    <citation type="submission" date="2017-02" db="EMBL/GenBank/DDBJ databases">
        <authorList>
            <person name="Varghese N."/>
            <person name="Submissions S."/>
        </authorList>
    </citation>
    <scope>NUCLEOTIDE SEQUENCE [LARGE SCALE GENOMIC DNA]</scope>
    <source>
        <strain evidence="3">DSM 23546</strain>
    </source>
</reference>
<protein>
    <recommendedName>
        <fullName evidence="4">DUF998 domain-containing protein</fullName>
    </recommendedName>
</protein>
<organism evidence="2 3">
    <name type="scientific">Maribacter arcticus</name>
    <dbReference type="NCBI Taxonomy" id="561365"/>
    <lineage>
        <taxon>Bacteria</taxon>
        <taxon>Pseudomonadati</taxon>
        <taxon>Bacteroidota</taxon>
        <taxon>Flavobacteriia</taxon>
        <taxon>Flavobacteriales</taxon>
        <taxon>Flavobacteriaceae</taxon>
        <taxon>Maribacter</taxon>
    </lineage>
</organism>
<dbReference type="EMBL" id="FUYL01000011">
    <property type="protein sequence ID" value="SKB77994.1"/>
    <property type="molecule type" value="Genomic_DNA"/>
</dbReference>
<dbReference type="OrthoDB" id="791654at2"/>
<evidence type="ECO:0008006" key="4">
    <source>
        <dbReference type="Google" id="ProtNLM"/>
    </source>
</evidence>
<name>A0A1T5E285_9FLAO</name>
<feature type="transmembrane region" description="Helical" evidence="1">
    <location>
        <begin position="48"/>
        <end position="68"/>
    </location>
</feature>
<keyword evidence="1" id="KW-0472">Membrane</keyword>
<evidence type="ECO:0000313" key="2">
    <source>
        <dbReference type="EMBL" id="SKB77994.1"/>
    </source>
</evidence>
<accession>A0A1T5E285</accession>
<sequence length="206" mass="22224">MSNKLIAYIGILGVSLFAIAAIVGPLLIDDYSVISQYISESFASNTEYGWYLQYFGYVPSGILIAAFCITAPKYLPESKLIIAGFLGLVIFYGIGTVTVGLFPCDAGCPTNIIDSSAAQLIHNAAASLTYIFLPICILGIGLGLKKFEAFKRLSQISMATGIISAIFIFVLFSNPESGYRGLLQRVIETSFITFIISSALKIRNSN</sequence>
<dbReference type="Proteomes" id="UP000190339">
    <property type="component" value="Unassembled WGS sequence"/>
</dbReference>